<evidence type="ECO:0000313" key="12">
    <source>
        <dbReference type="Proteomes" id="UP000830236"/>
    </source>
</evidence>
<comment type="catalytic activity">
    <reaction evidence="8">
        <text>fluoride(in) = fluoride(out)</text>
        <dbReference type="Rhea" id="RHEA:76159"/>
        <dbReference type="ChEBI" id="CHEBI:17051"/>
    </reaction>
    <physiologicalReaction direction="left-to-right" evidence="8">
        <dbReference type="Rhea" id="RHEA:76160"/>
    </physiologicalReaction>
</comment>
<proteinExistence type="inferred from homology"/>
<dbReference type="GO" id="GO:0005886">
    <property type="term" value="C:plasma membrane"/>
    <property type="evidence" value="ECO:0007669"/>
    <property type="project" value="UniProtKB-SubCell"/>
</dbReference>
<evidence type="ECO:0000256" key="4">
    <source>
        <dbReference type="ARBA" id="ARBA00022989"/>
    </source>
</evidence>
<sequence>MTAKQSWTLVFLGAAMGAASRVGLGSLWQGSTIPWAYVLINLWGAFALAVLYGALAGEGGQVLAAKHQQALRLSVGTGFMGGFTTYSSFMLQVFKLPAHLAFSYALGSLVAGLMAAVVGYRLGRTLRWRYAAALVSATVLLVGMMSLPKISVLLGLAIVGAAGLGALGRWQLGAWVNSKIHAPITLGTATVNLVACALMGAVSGASASANWPWLAVITTGFLGGLSTFSTASVEGGDLVLAGKTRWALTHQAGMALSCFAALALAYTLTN</sequence>
<evidence type="ECO:0000256" key="6">
    <source>
        <dbReference type="ARBA" id="ARBA00023303"/>
    </source>
</evidence>
<feature type="transmembrane region" description="Helical" evidence="10">
    <location>
        <begin position="69"/>
        <end position="89"/>
    </location>
</feature>
<evidence type="ECO:0000313" key="11">
    <source>
        <dbReference type="EMBL" id="UQF78902.1"/>
    </source>
</evidence>
<reference evidence="11" key="1">
    <citation type="submission" date="2022-05" db="EMBL/GenBank/DDBJ databases">
        <title>Using nanopore sequencing to obtain complete genomes from saliva samples.</title>
        <authorList>
            <person name="Baker J.L."/>
        </authorList>
    </citation>
    <scope>NUCLEOTIDE SEQUENCE</scope>
    <source>
        <strain evidence="11">JCVI-JB-Ag32</strain>
    </source>
</reference>
<keyword evidence="10" id="KW-0915">Sodium</keyword>
<keyword evidence="6 10" id="KW-0407">Ion channel</keyword>
<evidence type="ECO:0000256" key="7">
    <source>
        <dbReference type="ARBA" id="ARBA00035120"/>
    </source>
</evidence>
<feature type="transmembrane region" description="Helical" evidence="10">
    <location>
        <begin position="252"/>
        <end position="269"/>
    </location>
</feature>
<organism evidence="11 12">
    <name type="scientific">Actinomyces graevenitzii</name>
    <dbReference type="NCBI Taxonomy" id="55565"/>
    <lineage>
        <taxon>Bacteria</taxon>
        <taxon>Bacillati</taxon>
        <taxon>Actinomycetota</taxon>
        <taxon>Actinomycetes</taxon>
        <taxon>Actinomycetales</taxon>
        <taxon>Actinomycetaceae</taxon>
        <taxon>Actinomyces</taxon>
    </lineage>
</organism>
<protein>
    <recommendedName>
        <fullName evidence="10">Fluoride-specific ion channel FluC</fullName>
    </recommendedName>
</protein>
<keyword evidence="10" id="KW-0406">Ion transport</keyword>
<dbReference type="Proteomes" id="UP000830236">
    <property type="component" value="Chromosome"/>
</dbReference>
<feature type="transmembrane region" description="Helical" evidence="10">
    <location>
        <begin position="101"/>
        <end position="123"/>
    </location>
</feature>
<feature type="binding site" evidence="10">
    <location>
        <position position="226"/>
    </location>
    <ligand>
        <name>Na(+)</name>
        <dbReference type="ChEBI" id="CHEBI:29101"/>
        <note>structural</note>
    </ligand>
</feature>
<keyword evidence="10" id="KW-0479">Metal-binding</keyword>
<comment type="activity regulation">
    <text evidence="10">Na(+) is not transported, but it plays an essential structural role and its presence is essential for fluoride channel function.</text>
</comment>
<evidence type="ECO:0000256" key="1">
    <source>
        <dbReference type="ARBA" id="ARBA00004651"/>
    </source>
</evidence>
<dbReference type="HAMAP" id="MF_00454">
    <property type="entry name" value="FluC"/>
    <property type="match status" value="2"/>
</dbReference>
<dbReference type="GO" id="GO:0062054">
    <property type="term" value="F:fluoride channel activity"/>
    <property type="evidence" value="ECO:0007669"/>
    <property type="project" value="UniProtKB-UniRule"/>
</dbReference>
<feature type="binding site" evidence="10">
    <location>
        <position position="84"/>
    </location>
    <ligand>
        <name>Na(+)</name>
        <dbReference type="ChEBI" id="CHEBI:29101"/>
        <note>structural</note>
    </ligand>
</feature>
<dbReference type="Pfam" id="PF02537">
    <property type="entry name" value="CRCB"/>
    <property type="match status" value="2"/>
</dbReference>
<comment type="subcellular location">
    <subcellularLocation>
        <location evidence="1 10">Cell membrane</location>
        <topology evidence="1 10">Multi-pass membrane protein</topology>
    </subcellularLocation>
</comment>
<dbReference type="GO" id="GO:0046872">
    <property type="term" value="F:metal ion binding"/>
    <property type="evidence" value="ECO:0007669"/>
    <property type="project" value="UniProtKB-KW"/>
</dbReference>
<feature type="transmembrane region" description="Helical" evidence="10">
    <location>
        <begin position="130"/>
        <end position="147"/>
    </location>
</feature>
<evidence type="ECO:0000256" key="2">
    <source>
        <dbReference type="ARBA" id="ARBA00022475"/>
    </source>
</evidence>
<comment type="function">
    <text evidence="9 10">Fluoride-specific ion channel. Important for reducing fluoride concentration in the cell, thus reducing its toxicity.</text>
</comment>
<keyword evidence="5 10" id="KW-0472">Membrane</keyword>
<dbReference type="AlphaFoldDB" id="A0A9E7D4C5"/>
<feature type="binding site" evidence="10">
    <location>
        <position position="81"/>
    </location>
    <ligand>
        <name>Na(+)</name>
        <dbReference type="ChEBI" id="CHEBI:29101"/>
        <note>structural</note>
    </ligand>
</feature>
<dbReference type="InterPro" id="IPR003691">
    <property type="entry name" value="FluC"/>
</dbReference>
<evidence type="ECO:0000256" key="5">
    <source>
        <dbReference type="ARBA" id="ARBA00023136"/>
    </source>
</evidence>
<dbReference type="EMBL" id="CP097095">
    <property type="protein sequence ID" value="UQF78902.1"/>
    <property type="molecule type" value="Genomic_DNA"/>
</dbReference>
<feature type="transmembrane region" description="Helical" evidence="10">
    <location>
        <begin position="211"/>
        <end position="231"/>
    </location>
</feature>
<comment type="similarity">
    <text evidence="7 10">Belongs to the fluoride channel Fluc/FEX (TC 1.A.43) family.</text>
</comment>
<accession>A0A9E7D4C5</accession>
<name>A0A9E7D4C5_9ACTO</name>
<evidence type="ECO:0000256" key="3">
    <source>
        <dbReference type="ARBA" id="ARBA00022692"/>
    </source>
</evidence>
<feature type="transmembrane region" description="Helical" evidence="10">
    <location>
        <begin position="35"/>
        <end position="57"/>
    </location>
</feature>
<keyword evidence="10" id="KW-0813">Transport</keyword>
<keyword evidence="4 10" id="KW-1133">Transmembrane helix</keyword>
<dbReference type="GO" id="GO:0140114">
    <property type="term" value="P:cellular detoxification of fluoride"/>
    <property type="evidence" value="ECO:0007669"/>
    <property type="project" value="UniProtKB-UniRule"/>
</dbReference>
<dbReference type="PANTHER" id="PTHR28259:SF1">
    <property type="entry name" value="FLUORIDE EXPORT PROTEIN 1-RELATED"/>
    <property type="match status" value="1"/>
</dbReference>
<evidence type="ECO:0000256" key="10">
    <source>
        <dbReference type="HAMAP-Rule" id="MF_00454"/>
    </source>
</evidence>
<feature type="binding site" evidence="10">
    <location>
        <position position="223"/>
    </location>
    <ligand>
        <name>Na(+)</name>
        <dbReference type="ChEBI" id="CHEBI:29101"/>
        <note>structural</note>
    </ligand>
</feature>
<keyword evidence="3 10" id="KW-0812">Transmembrane</keyword>
<keyword evidence="2 10" id="KW-1003">Cell membrane</keyword>
<dbReference type="KEGG" id="agh:M3I41_04585"/>
<dbReference type="PANTHER" id="PTHR28259">
    <property type="entry name" value="FLUORIDE EXPORT PROTEIN 1-RELATED"/>
    <property type="match status" value="1"/>
</dbReference>
<feature type="transmembrane region" description="Helical" evidence="10">
    <location>
        <begin position="184"/>
        <end position="205"/>
    </location>
</feature>
<evidence type="ECO:0000256" key="8">
    <source>
        <dbReference type="ARBA" id="ARBA00035585"/>
    </source>
</evidence>
<evidence type="ECO:0000256" key="9">
    <source>
        <dbReference type="ARBA" id="ARBA00049940"/>
    </source>
</evidence>
<gene>
    <name evidence="10" type="primary">fluC</name>
    <name evidence="10" type="synonym">crcB</name>
    <name evidence="11" type="ORF">M3I41_04585</name>
</gene>